<keyword evidence="7" id="KW-0677">Repeat</keyword>
<proteinExistence type="inferred from homology"/>
<dbReference type="InterPro" id="IPR045304">
    <property type="entry name" value="LbH_SAT"/>
</dbReference>
<dbReference type="OrthoDB" id="9801456at2"/>
<sequence>MSADMTLWPVLQAEAAALADRVPALAAGLGETALAPDAARGLAGLLRRMVPGGWLDLGALAERVFAEAPDDVAAALADLETITRLNFEPGGLVGTWLGGRGFHMLVAHRLAHRLWQDGETELAIAAKTGAAILGADIHPAAKLGRGLFLDHGIGLVVGETAVIEDGVCLWHGVTLGSTLMADGDRHPKIRRGAVLGAAATILGNIEVGEASVVASGSVVLRSVPPHTTVAGNPAAARGQHRHPYPQHLAALEIAA</sequence>
<organism evidence="10 11">
    <name type="scientific">Teichococcus deserti</name>
    <dbReference type="NCBI Taxonomy" id="1817963"/>
    <lineage>
        <taxon>Bacteria</taxon>
        <taxon>Pseudomonadati</taxon>
        <taxon>Pseudomonadota</taxon>
        <taxon>Alphaproteobacteria</taxon>
        <taxon>Acetobacterales</taxon>
        <taxon>Roseomonadaceae</taxon>
        <taxon>Roseomonas</taxon>
    </lineage>
</organism>
<dbReference type="PROSITE" id="PS00101">
    <property type="entry name" value="HEXAPEP_TRANSFERASES"/>
    <property type="match status" value="1"/>
</dbReference>
<dbReference type="PANTHER" id="PTHR42811">
    <property type="entry name" value="SERINE ACETYLTRANSFERASE"/>
    <property type="match status" value="1"/>
</dbReference>
<keyword evidence="5" id="KW-0028">Amino-acid biosynthesis</keyword>
<gene>
    <name evidence="10" type="ORF">BKE38_01365</name>
</gene>
<dbReference type="InterPro" id="IPR042122">
    <property type="entry name" value="Ser_AcTrfase_N_sf"/>
</dbReference>
<evidence type="ECO:0000313" key="10">
    <source>
        <dbReference type="EMBL" id="ONG58882.1"/>
    </source>
</evidence>
<evidence type="ECO:0000256" key="7">
    <source>
        <dbReference type="ARBA" id="ARBA00022737"/>
    </source>
</evidence>
<dbReference type="AlphaFoldDB" id="A0A1V2H874"/>
<comment type="similarity">
    <text evidence="2">Belongs to the transferase hexapeptide repeat family.</text>
</comment>
<dbReference type="EC" id="2.3.1.30" evidence="3"/>
<comment type="catalytic activity">
    <reaction evidence="9">
        <text>L-serine + acetyl-CoA = O-acetyl-L-serine + CoA</text>
        <dbReference type="Rhea" id="RHEA:24560"/>
        <dbReference type="ChEBI" id="CHEBI:33384"/>
        <dbReference type="ChEBI" id="CHEBI:57287"/>
        <dbReference type="ChEBI" id="CHEBI:57288"/>
        <dbReference type="ChEBI" id="CHEBI:58340"/>
        <dbReference type="EC" id="2.3.1.30"/>
    </reaction>
</comment>
<dbReference type="GO" id="GO:0009001">
    <property type="term" value="F:serine O-acetyltransferase activity"/>
    <property type="evidence" value="ECO:0007669"/>
    <property type="project" value="UniProtKB-EC"/>
</dbReference>
<evidence type="ECO:0000256" key="5">
    <source>
        <dbReference type="ARBA" id="ARBA00022605"/>
    </source>
</evidence>
<name>A0A1V2H874_9PROT</name>
<dbReference type="InterPro" id="IPR018357">
    <property type="entry name" value="Hexapep_transf_CS"/>
</dbReference>
<dbReference type="Gene3D" id="1.10.3130.10">
    <property type="entry name" value="serine acetyltransferase, domain 1"/>
    <property type="match status" value="1"/>
</dbReference>
<evidence type="ECO:0000256" key="8">
    <source>
        <dbReference type="ARBA" id="ARBA00023315"/>
    </source>
</evidence>
<comment type="pathway">
    <text evidence="1">Amino-acid biosynthesis; L-cysteine biosynthesis; L-cysteine from L-serine: step 1/2.</text>
</comment>
<evidence type="ECO:0000256" key="1">
    <source>
        <dbReference type="ARBA" id="ARBA00004876"/>
    </source>
</evidence>
<dbReference type="SUPFAM" id="SSF51161">
    <property type="entry name" value="Trimeric LpxA-like enzymes"/>
    <property type="match status" value="1"/>
</dbReference>
<keyword evidence="8" id="KW-0012">Acyltransferase</keyword>
<dbReference type="InterPro" id="IPR011004">
    <property type="entry name" value="Trimer_LpxA-like_sf"/>
</dbReference>
<evidence type="ECO:0000256" key="9">
    <source>
        <dbReference type="ARBA" id="ARBA00049486"/>
    </source>
</evidence>
<protein>
    <recommendedName>
        <fullName evidence="4">Serine acetyltransferase</fullName>
        <ecNumber evidence="3">2.3.1.30</ecNumber>
    </recommendedName>
</protein>
<evidence type="ECO:0000256" key="2">
    <source>
        <dbReference type="ARBA" id="ARBA00007274"/>
    </source>
</evidence>
<evidence type="ECO:0000256" key="6">
    <source>
        <dbReference type="ARBA" id="ARBA00022679"/>
    </source>
</evidence>
<dbReference type="GO" id="GO:0005737">
    <property type="term" value="C:cytoplasm"/>
    <property type="evidence" value="ECO:0007669"/>
    <property type="project" value="UniProtKB-ARBA"/>
</dbReference>
<dbReference type="EMBL" id="MLCO01000009">
    <property type="protein sequence ID" value="ONG58882.1"/>
    <property type="molecule type" value="Genomic_DNA"/>
</dbReference>
<keyword evidence="6" id="KW-0808">Transferase</keyword>
<dbReference type="FunFam" id="2.160.10.10:FF:000002">
    <property type="entry name" value="Serine acetyltransferase"/>
    <property type="match status" value="1"/>
</dbReference>
<dbReference type="Gene3D" id="2.160.10.10">
    <property type="entry name" value="Hexapeptide repeat proteins"/>
    <property type="match status" value="1"/>
</dbReference>
<evidence type="ECO:0000313" key="11">
    <source>
        <dbReference type="Proteomes" id="UP000188879"/>
    </source>
</evidence>
<evidence type="ECO:0000256" key="3">
    <source>
        <dbReference type="ARBA" id="ARBA00013266"/>
    </source>
</evidence>
<keyword evidence="11" id="KW-1185">Reference proteome</keyword>
<dbReference type="CDD" id="cd03354">
    <property type="entry name" value="LbH_SAT"/>
    <property type="match status" value="1"/>
</dbReference>
<accession>A0A1V2H874</accession>
<reference evidence="10 11" key="1">
    <citation type="submission" date="2016-10" db="EMBL/GenBank/DDBJ databases">
        <title>Draft Genome sequence of Roseomonas sp. strain M3.</title>
        <authorList>
            <person name="Subhash Y."/>
            <person name="Lee S."/>
        </authorList>
    </citation>
    <scope>NUCLEOTIDE SEQUENCE [LARGE SCALE GENOMIC DNA]</scope>
    <source>
        <strain evidence="10 11">M3</strain>
    </source>
</reference>
<comment type="caution">
    <text evidence="10">The sequence shown here is derived from an EMBL/GenBank/DDBJ whole genome shotgun (WGS) entry which is preliminary data.</text>
</comment>
<dbReference type="Proteomes" id="UP000188879">
    <property type="component" value="Unassembled WGS sequence"/>
</dbReference>
<dbReference type="GO" id="GO:0008652">
    <property type="term" value="P:amino acid biosynthetic process"/>
    <property type="evidence" value="ECO:0007669"/>
    <property type="project" value="UniProtKB-KW"/>
</dbReference>
<evidence type="ECO:0000256" key="4">
    <source>
        <dbReference type="ARBA" id="ARBA00018522"/>
    </source>
</evidence>